<keyword evidence="1" id="KW-0812">Transmembrane</keyword>
<evidence type="ECO:0000313" key="3">
    <source>
        <dbReference type="Proteomes" id="UP000198415"/>
    </source>
</evidence>
<feature type="transmembrane region" description="Helical" evidence="1">
    <location>
        <begin position="101"/>
        <end position="120"/>
    </location>
</feature>
<dbReference type="AlphaFoldDB" id="A0A238ZJH2"/>
<dbReference type="PROSITE" id="PS51257">
    <property type="entry name" value="PROKAR_LIPOPROTEIN"/>
    <property type="match status" value="1"/>
</dbReference>
<dbReference type="Proteomes" id="UP000198415">
    <property type="component" value="Unassembled WGS sequence"/>
</dbReference>
<protein>
    <submittedName>
        <fullName evidence="2">Uncharacterized protein</fullName>
    </submittedName>
</protein>
<evidence type="ECO:0000313" key="2">
    <source>
        <dbReference type="EMBL" id="SNR83211.1"/>
    </source>
</evidence>
<feature type="transmembrane region" description="Helical" evidence="1">
    <location>
        <begin position="160"/>
        <end position="182"/>
    </location>
</feature>
<gene>
    <name evidence="2" type="ORF">SAMN06264365_10664</name>
</gene>
<keyword evidence="1" id="KW-1133">Transmembrane helix</keyword>
<accession>A0A238ZJH2</accession>
<sequence>MDVRPPVLVRRSSVLFGVCAVAATILGVAAIACWVRVGAVADAYHTLAWTDQEFRSLDQDADGLRFGLAFNMVVGPVTAVVTAVLTFALRRPWPWARMTAFWFAGLAVMLLIVGVASIAMDSSGGDSPIPDLASVADAHRDLGTYPLAEWYGYLSVQLDLLLIGALIAAATHLSGLSVTDFYRAESRQEDPRWTSFVQLRKERQERGI</sequence>
<name>A0A238ZJH2_9ACTN</name>
<keyword evidence="3" id="KW-1185">Reference proteome</keyword>
<reference evidence="2 3" key="1">
    <citation type="submission" date="2017-06" db="EMBL/GenBank/DDBJ databases">
        <authorList>
            <person name="Kim H.J."/>
            <person name="Triplett B.A."/>
        </authorList>
    </citation>
    <scope>NUCLEOTIDE SEQUENCE [LARGE SCALE GENOMIC DNA]</scope>
    <source>
        <strain evidence="2 3">DSM 43151</strain>
    </source>
</reference>
<dbReference type="OrthoDB" id="10017585at2"/>
<keyword evidence="1" id="KW-0472">Membrane</keyword>
<proteinExistence type="predicted"/>
<organism evidence="2 3">
    <name type="scientific">Actinoplanes regularis</name>
    <dbReference type="NCBI Taxonomy" id="52697"/>
    <lineage>
        <taxon>Bacteria</taxon>
        <taxon>Bacillati</taxon>
        <taxon>Actinomycetota</taxon>
        <taxon>Actinomycetes</taxon>
        <taxon>Micromonosporales</taxon>
        <taxon>Micromonosporaceae</taxon>
        <taxon>Actinoplanes</taxon>
    </lineage>
</organism>
<feature type="transmembrane region" description="Helical" evidence="1">
    <location>
        <begin position="66"/>
        <end position="89"/>
    </location>
</feature>
<feature type="transmembrane region" description="Helical" evidence="1">
    <location>
        <begin position="12"/>
        <end position="37"/>
    </location>
</feature>
<evidence type="ECO:0000256" key="1">
    <source>
        <dbReference type="SAM" id="Phobius"/>
    </source>
</evidence>
<dbReference type="RefSeq" id="WP_089294282.1">
    <property type="nucleotide sequence ID" value="NZ_BOMU01000056.1"/>
</dbReference>
<dbReference type="EMBL" id="FZNR01000006">
    <property type="protein sequence ID" value="SNR83211.1"/>
    <property type="molecule type" value="Genomic_DNA"/>
</dbReference>